<gene>
    <name evidence="2" type="ORF">SAMN05216214_107115</name>
</gene>
<protein>
    <submittedName>
        <fullName evidence="2">Putative signal transducing protein</fullName>
    </submittedName>
</protein>
<dbReference type="EMBL" id="FOAS01000007">
    <property type="protein sequence ID" value="SEL02024.1"/>
    <property type="molecule type" value="Genomic_DNA"/>
</dbReference>
<reference evidence="2 3" key="1">
    <citation type="submission" date="2016-10" db="EMBL/GenBank/DDBJ databases">
        <authorList>
            <person name="de Groot N.N."/>
        </authorList>
    </citation>
    <scope>NUCLEOTIDE SEQUENCE [LARGE SCALE GENOMIC DNA]</scope>
    <source>
        <strain evidence="2 3">JCM 19513</strain>
    </source>
</reference>
<evidence type="ECO:0000313" key="2">
    <source>
        <dbReference type="EMBL" id="SEL02024.1"/>
    </source>
</evidence>
<dbReference type="SUPFAM" id="SSF54913">
    <property type="entry name" value="GlnB-like"/>
    <property type="match status" value="1"/>
</dbReference>
<dbReference type="Proteomes" id="UP000185766">
    <property type="component" value="Unassembled WGS sequence"/>
</dbReference>
<dbReference type="AlphaFoldDB" id="A0A1H7LSR9"/>
<accession>A0A1H7LSR9</accession>
<proteinExistence type="predicted"/>
<dbReference type="InterPro" id="IPR018551">
    <property type="entry name" value="DUF2007"/>
</dbReference>
<dbReference type="Pfam" id="PF09413">
    <property type="entry name" value="DUF2007"/>
    <property type="match status" value="1"/>
</dbReference>
<dbReference type="Gene3D" id="3.30.70.790">
    <property type="entry name" value="UreE, C-terminal domain"/>
    <property type="match status" value="1"/>
</dbReference>
<evidence type="ECO:0000313" key="3">
    <source>
        <dbReference type="Proteomes" id="UP000185766"/>
    </source>
</evidence>
<dbReference type="InterPro" id="IPR011322">
    <property type="entry name" value="N-reg_PII-like_a/b"/>
</dbReference>
<feature type="domain" description="DUF2007" evidence="1">
    <location>
        <begin position="12"/>
        <end position="70"/>
    </location>
</feature>
<dbReference type="RefSeq" id="WP_074867214.1">
    <property type="nucleotide sequence ID" value="NZ_FOAS01000007.1"/>
</dbReference>
<evidence type="ECO:0000259" key="1">
    <source>
        <dbReference type="Pfam" id="PF09413"/>
    </source>
</evidence>
<name>A0A1H7LSR9_9GAMM</name>
<organism evidence="2 3">
    <name type="scientific">Atopomonas hussainii</name>
    <dbReference type="NCBI Taxonomy" id="1429083"/>
    <lineage>
        <taxon>Bacteria</taxon>
        <taxon>Pseudomonadati</taxon>
        <taxon>Pseudomonadota</taxon>
        <taxon>Gammaproteobacteria</taxon>
        <taxon>Pseudomonadales</taxon>
        <taxon>Pseudomonadaceae</taxon>
        <taxon>Atopomonas</taxon>
    </lineage>
</organism>
<dbReference type="STRING" id="1429083.GCA_001885685_01508"/>
<keyword evidence="3" id="KW-1185">Reference proteome</keyword>
<sequence length="138" mass="15189">MSAQQLCTIARYSFPHEAHIARASLEAAGIAAYVQDEHTVNMNWLYSNALGGVRLQVAATDVAQALALLGEDFSTTLAPSDEAEPHTPPACPRCAGQQWQPYTQGKRPAFVVFLLLGFPLFFYRHGQRCQGCGYFRRG</sequence>